<evidence type="ECO:0000313" key="2">
    <source>
        <dbReference type="Proteomes" id="UP001169063"/>
    </source>
</evidence>
<accession>A0ABT8SM26</accession>
<dbReference type="RefSeq" id="WP_302109452.1">
    <property type="nucleotide sequence ID" value="NZ_JAUKTR010000002.1"/>
</dbReference>
<comment type="caution">
    <text evidence="1">The sequence shown here is derived from an EMBL/GenBank/DDBJ whole genome shotgun (WGS) entry which is preliminary data.</text>
</comment>
<dbReference type="Pfam" id="PF10983">
    <property type="entry name" value="DUF2793"/>
    <property type="match status" value="1"/>
</dbReference>
<proteinExistence type="predicted"/>
<reference evidence="1" key="1">
    <citation type="submission" date="2023-07" db="EMBL/GenBank/DDBJ databases">
        <title>Brevundimonas soil sp. nov., isolated from the soil of chemical plant.</title>
        <authorList>
            <person name="Wu N."/>
        </authorList>
    </citation>
    <scope>NUCLEOTIDE SEQUENCE</scope>
    <source>
        <strain evidence="1">XZ-24</strain>
    </source>
</reference>
<keyword evidence="2" id="KW-1185">Reference proteome</keyword>
<protein>
    <submittedName>
        <fullName evidence="1">DUF2793 domain-containing protein</fullName>
    </submittedName>
</protein>
<gene>
    <name evidence="1" type="ORF">Q0812_06230</name>
</gene>
<name>A0ABT8SM26_9CAUL</name>
<sequence length="372" mass="39090">MQTPRLHLPFLIENQARKHVTLNESLAALDALIHCRVLSRTLEAQPEAPADGDAYLLVDDPAGDAWSLMTPGSVAVFLGGWRELSPPLGMCLFVADESLLLVRGEGGWTALDETIRELALDRLALGRAPLDPDLALSARLNTALFSAPDSPAPGDVRLVLDRRTSEAVASLLFQTDYEGQAEICLTDGGRLRVRAASEPEVWRDVLVADPQGRVGVNLSAPAAALDIQTTDVSAPTVQAAIYAESSAGINVTGAKSRGTPEAPGGALAGDRLLGFYGRAQHSGGALSGNAVAFQLIAEETFTATAHGTAISFETTPLGSVARRTTVRFQPNGALRLMPLSSPPDAPQAGEVYFDSTLSAFRGFDGAAWVALG</sequence>
<dbReference type="EMBL" id="JAUKTR010000002">
    <property type="protein sequence ID" value="MDO1559024.1"/>
    <property type="molecule type" value="Genomic_DNA"/>
</dbReference>
<dbReference type="InterPro" id="IPR021251">
    <property type="entry name" value="DUF2793"/>
</dbReference>
<evidence type="ECO:0000313" key="1">
    <source>
        <dbReference type="EMBL" id="MDO1559024.1"/>
    </source>
</evidence>
<dbReference type="Proteomes" id="UP001169063">
    <property type="component" value="Unassembled WGS sequence"/>
</dbReference>
<organism evidence="1 2">
    <name type="scientific">Peiella sedimenti</name>
    <dbReference type="NCBI Taxonomy" id="3061083"/>
    <lineage>
        <taxon>Bacteria</taxon>
        <taxon>Pseudomonadati</taxon>
        <taxon>Pseudomonadota</taxon>
        <taxon>Alphaproteobacteria</taxon>
        <taxon>Caulobacterales</taxon>
        <taxon>Caulobacteraceae</taxon>
        <taxon>Peiella</taxon>
    </lineage>
</organism>